<dbReference type="AlphaFoldDB" id="A0A6J6FUM7"/>
<keyword evidence="3" id="KW-0597">Phosphoprotein</keyword>
<evidence type="ECO:0000256" key="3">
    <source>
        <dbReference type="ARBA" id="ARBA00022553"/>
    </source>
</evidence>
<dbReference type="Gene3D" id="3.30.565.10">
    <property type="entry name" value="Histidine kinase-like ATPase, C-terminal domain"/>
    <property type="match status" value="1"/>
</dbReference>
<evidence type="ECO:0000259" key="10">
    <source>
        <dbReference type="Pfam" id="PF07730"/>
    </source>
</evidence>
<dbReference type="EMBL" id="CAEZSR010000234">
    <property type="protein sequence ID" value="CAB4591389.1"/>
    <property type="molecule type" value="Genomic_DNA"/>
</dbReference>
<dbReference type="Pfam" id="PF07730">
    <property type="entry name" value="HisKA_3"/>
    <property type="match status" value="1"/>
</dbReference>
<evidence type="ECO:0000256" key="8">
    <source>
        <dbReference type="SAM" id="Coils"/>
    </source>
</evidence>
<accession>A0A6J6FUM7</accession>
<evidence type="ECO:0000256" key="7">
    <source>
        <dbReference type="ARBA" id="ARBA00022840"/>
    </source>
</evidence>
<dbReference type="InterPro" id="IPR011712">
    <property type="entry name" value="Sig_transdc_His_kin_sub3_dim/P"/>
</dbReference>
<comment type="catalytic activity">
    <reaction evidence="1">
        <text>ATP + protein L-histidine = ADP + protein N-phospho-L-histidine.</text>
        <dbReference type="EC" id="2.7.13.3"/>
    </reaction>
</comment>
<keyword evidence="9" id="KW-0812">Transmembrane</keyword>
<keyword evidence="5" id="KW-0547">Nucleotide-binding</keyword>
<dbReference type="SUPFAM" id="SSF55874">
    <property type="entry name" value="ATPase domain of HSP90 chaperone/DNA topoisomerase II/histidine kinase"/>
    <property type="match status" value="1"/>
</dbReference>
<keyword evidence="4" id="KW-0808">Transferase</keyword>
<dbReference type="PANTHER" id="PTHR24421">
    <property type="entry name" value="NITRATE/NITRITE SENSOR PROTEIN NARX-RELATED"/>
    <property type="match status" value="1"/>
</dbReference>
<dbReference type="GO" id="GO:0016020">
    <property type="term" value="C:membrane"/>
    <property type="evidence" value="ECO:0007669"/>
    <property type="project" value="InterPro"/>
</dbReference>
<dbReference type="PANTHER" id="PTHR24421:SF10">
    <property type="entry name" value="NITRATE_NITRITE SENSOR PROTEIN NARQ"/>
    <property type="match status" value="1"/>
</dbReference>
<dbReference type="Gene3D" id="1.20.5.1930">
    <property type="match status" value="1"/>
</dbReference>
<sequence length="374" mass="38406">MSLAAACAALIAIFGSSASISGITIAFALIGLVPWALESGGVQLRPPLFAVLTIAPAAVIVLADRNPGGLFPAMIAVVAITHRRCSSVVRVACLASVVGLTVGLTVLEGARSTGGVYFLGGIGVSWLAGSMLRRQEALVAELRQAAERERRHAAAEERARIAREVHDVVAHSLTVTMLHVTGARRAISTNPERAAEALERAETVGRESLDSIRQVVGLLRDSVTGADASGGSRDPVADAPLPQLSDIPALVAQYRTAGLCVAASVDIDGIAADATTSLTAFRVVQEALSNALQHAPGAPVELHVAGDGHGTVLRIVAENPAPTRARTSGRQGLGLLGMTERVRAAGGSVDVGPADSGAWRIEAALPLRRSAALS</sequence>
<feature type="coiled-coil region" evidence="8">
    <location>
        <begin position="132"/>
        <end position="159"/>
    </location>
</feature>
<keyword evidence="7" id="KW-0067">ATP-binding</keyword>
<dbReference type="InterPro" id="IPR036890">
    <property type="entry name" value="HATPase_C_sf"/>
</dbReference>
<keyword evidence="9" id="KW-0472">Membrane</keyword>
<dbReference type="EC" id="2.7.13.3" evidence="2"/>
<evidence type="ECO:0000256" key="2">
    <source>
        <dbReference type="ARBA" id="ARBA00012438"/>
    </source>
</evidence>
<dbReference type="GO" id="GO:0005524">
    <property type="term" value="F:ATP binding"/>
    <property type="evidence" value="ECO:0007669"/>
    <property type="project" value="UniProtKB-KW"/>
</dbReference>
<keyword evidence="6" id="KW-0418">Kinase</keyword>
<feature type="transmembrane region" description="Helical" evidence="9">
    <location>
        <begin position="88"/>
        <end position="107"/>
    </location>
</feature>
<evidence type="ECO:0000256" key="9">
    <source>
        <dbReference type="SAM" id="Phobius"/>
    </source>
</evidence>
<evidence type="ECO:0000256" key="5">
    <source>
        <dbReference type="ARBA" id="ARBA00022741"/>
    </source>
</evidence>
<dbReference type="CDD" id="cd16917">
    <property type="entry name" value="HATPase_UhpB-NarQ-NarX-like"/>
    <property type="match status" value="1"/>
</dbReference>
<reference evidence="11" key="1">
    <citation type="submission" date="2020-05" db="EMBL/GenBank/DDBJ databases">
        <authorList>
            <person name="Chiriac C."/>
            <person name="Salcher M."/>
            <person name="Ghai R."/>
            <person name="Kavagutti S V."/>
        </authorList>
    </citation>
    <scope>NUCLEOTIDE SEQUENCE</scope>
</reference>
<gene>
    <name evidence="11" type="ORF">UFOPK1493_03763</name>
</gene>
<evidence type="ECO:0000256" key="6">
    <source>
        <dbReference type="ARBA" id="ARBA00022777"/>
    </source>
</evidence>
<dbReference type="InterPro" id="IPR050482">
    <property type="entry name" value="Sensor_HK_TwoCompSys"/>
</dbReference>
<dbReference type="GO" id="GO:0000155">
    <property type="term" value="F:phosphorelay sensor kinase activity"/>
    <property type="evidence" value="ECO:0007669"/>
    <property type="project" value="InterPro"/>
</dbReference>
<name>A0A6J6FUM7_9ZZZZ</name>
<dbReference type="GO" id="GO:0046983">
    <property type="term" value="F:protein dimerization activity"/>
    <property type="evidence" value="ECO:0007669"/>
    <property type="project" value="InterPro"/>
</dbReference>
<evidence type="ECO:0000256" key="4">
    <source>
        <dbReference type="ARBA" id="ARBA00022679"/>
    </source>
</evidence>
<evidence type="ECO:0000256" key="1">
    <source>
        <dbReference type="ARBA" id="ARBA00000085"/>
    </source>
</evidence>
<feature type="transmembrane region" description="Helical" evidence="9">
    <location>
        <begin position="46"/>
        <end position="63"/>
    </location>
</feature>
<protein>
    <recommendedName>
        <fullName evidence="2">histidine kinase</fullName>
        <ecNumber evidence="2">2.7.13.3</ecNumber>
    </recommendedName>
</protein>
<keyword evidence="9" id="KW-1133">Transmembrane helix</keyword>
<evidence type="ECO:0000313" key="11">
    <source>
        <dbReference type="EMBL" id="CAB4591389.1"/>
    </source>
</evidence>
<proteinExistence type="predicted"/>
<keyword evidence="8" id="KW-0175">Coiled coil</keyword>
<feature type="domain" description="Signal transduction histidine kinase subgroup 3 dimerisation and phosphoacceptor" evidence="10">
    <location>
        <begin position="157"/>
        <end position="222"/>
    </location>
</feature>
<organism evidence="11">
    <name type="scientific">freshwater metagenome</name>
    <dbReference type="NCBI Taxonomy" id="449393"/>
    <lineage>
        <taxon>unclassified sequences</taxon>
        <taxon>metagenomes</taxon>
        <taxon>ecological metagenomes</taxon>
    </lineage>
</organism>